<comment type="caution">
    <text evidence="2">The sequence shown here is derived from an EMBL/GenBank/DDBJ whole genome shotgun (WGS) entry which is preliminary data.</text>
</comment>
<evidence type="ECO:0000259" key="1">
    <source>
        <dbReference type="PROSITE" id="PS51309"/>
    </source>
</evidence>
<evidence type="ECO:0000313" key="2">
    <source>
        <dbReference type="EMBL" id="KAG7320965.1"/>
    </source>
</evidence>
<gene>
    <name evidence="2" type="ORF">KOW79_015380</name>
</gene>
<keyword evidence="3" id="KW-1185">Reference proteome</keyword>
<dbReference type="Pfam" id="PF00658">
    <property type="entry name" value="MLLE"/>
    <property type="match status" value="1"/>
</dbReference>
<proteinExistence type="predicted"/>
<dbReference type="EMBL" id="JAHKSW010000018">
    <property type="protein sequence ID" value="KAG7320965.1"/>
    <property type="molecule type" value="Genomic_DNA"/>
</dbReference>
<reference evidence="2 3" key="1">
    <citation type="submission" date="2021-06" db="EMBL/GenBank/DDBJ databases">
        <title>Chromosome-level genome assembly of the red-tail catfish (Hemibagrus wyckioides).</title>
        <authorList>
            <person name="Shao F."/>
        </authorList>
    </citation>
    <scope>NUCLEOTIDE SEQUENCE [LARGE SCALE GENOMIC DNA]</scope>
    <source>
        <strain evidence="2">EC202008001</strain>
        <tissue evidence="2">Blood</tissue>
    </source>
</reference>
<dbReference type="SUPFAM" id="SSF63570">
    <property type="entry name" value="PABC (PABP) domain"/>
    <property type="match status" value="1"/>
</dbReference>
<dbReference type="InterPro" id="IPR002004">
    <property type="entry name" value="PABP_HYD_C"/>
</dbReference>
<protein>
    <recommendedName>
        <fullName evidence="1">PABC domain-containing protein</fullName>
    </recommendedName>
</protein>
<dbReference type="GO" id="GO:0003723">
    <property type="term" value="F:RNA binding"/>
    <property type="evidence" value="ECO:0007669"/>
    <property type="project" value="InterPro"/>
</dbReference>
<name>A0A9D3NF29_9TELE</name>
<sequence>MLESAPLDDQVQMAYDYLLPLVEQIHPTEANKITWMLVSGENNYNIMNMISDPELLCAKVDKTDKAREAGLKPETLKMLFKDCSTKKRKRKKRTNK</sequence>
<dbReference type="AlphaFoldDB" id="A0A9D3NF29"/>
<dbReference type="SMART" id="SM00517">
    <property type="entry name" value="PolyA"/>
    <property type="match status" value="1"/>
</dbReference>
<feature type="domain" description="PABC" evidence="1">
    <location>
        <begin position="1"/>
        <end position="72"/>
    </location>
</feature>
<evidence type="ECO:0000313" key="3">
    <source>
        <dbReference type="Proteomes" id="UP000824219"/>
    </source>
</evidence>
<dbReference type="Gene3D" id="1.10.1900.10">
    <property type="entry name" value="c-terminal domain of poly(a) binding protein"/>
    <property type="match status" value="1"/>
</dbReference>
<dbReference type="PROSITE" id="PS51309">
    <property type="entry name" value="PABC"/>
    <property type="match status" value="1"/>
</dbReference>
<dbReference type="Proteomes" id="UP000824219">
    <property type="component" value="Linkage Group LG18"/>
</dbReference>
<organism evidence="2 3">
    <name type="scientific">Hemibagrus wyckioides</name>
    <dbReference type="NCBI Taxonomy" id="337641"/>
    <lineage>
        <taxon>Eukaryota</taxon>
        <taxon>Metazoa</taxon>
        <taxon>Chordata</taxon>
        <taxon>Craniata</taxon>
        <taxon>Vertebrata</taxon>
        <taxon>Euteleostomi</taxon>
        <taxon>Actinopterygii</taxon>
        <taxon>Neopterygii</taxon>
        <taxon>Teleostei</taxon>
        <taxon>Ostariophysi</taxon>
        <taxon>Siluriformes</taxon>
        <taxon>Bagridae</taxon>
        <taxon>Hemibagrus</taxon>
    </lineage>
</organism>
<dbReference type="OrthoDB" id="19742at2759"/>
<accession>A0A9D3NF29</accession>
<dbReference type="InterPro" id="IPR036053">
    <property type="entry name" value="PABP-dom"/>
</dbReference>